<dbReference type="AlphaFoldDB" id="A0AAN8USI4"/>
<name>A0AAN8USI4_9MAGN</name>
<gene>
    <name evidence="3" type="ORF">RJ641_019597</name>
</gene>
<feature type="region of interest" description="Disordered" evidence="1">
    <location>
        <begin position="58"/>
        <end position="80"/>
    </location>
</feature>
<accession>A0AAN8USI4</accession>
<dbReference type="Pfam" id="PF06916">
    <property type="entry name" value="FAM210A-B_dom"/>
    <property type="match status" value="1"/>
</dbReference>
<dbReference type="Proteomes" id="UP001370490">
    <property type="component" value="Unassembled WGS sequence"/>
</dbReference>
<dbReference type="GO" id="GO:0005739">
    <property type="term" value="C:mitochondrion"/>
    <property type="evidence" value="ECO:0007669"/>
    <property type="project" value="TreeGrafter"/>
</dbReference>
<proteinExistence type="predicted"/>
<evidence type="ECO:0000313" key="4">
    <source>
        <dbReference type="Proteomes" id="UP001370490"/>
    </source>
</evidence>
<keyword evidence="4" id="KW-1185">Reference proteome</keyword>
<feature type="compositionally biased region" description="Low complexity" evidence="1">
    <location>
        <begin position="60"/>
        <end position="75"/>
    </location>
</feature>
<evidence type="ECO:0000259" key="2">
    <source>
        <dbReference type="Pfam" id="PF06916"/>
    </source>
</evidence>
<dbReference type="InterPro" id="IPR045866">
    <property type="entry name" value="FAM210A/B-like"/>
</dbReference>
<feature type="domain" description="DUF1279" evidence="2">
    <location>
        <begin position="6"/>
        <end position="114"/>
    </location>
</feature>
<dbReference type="InterPro" id="IPR009688">
    <property type="entry name" value="FAM210A/B-like_dom"/>
</dbReference>
<evidence type="ECO:0000313" key="3">
    <source>
        <dbReference type="EMBL" id="KAK6916736.1"/>
    </source>
</evidence>
<evidence type="ECO:0000256" key="1">
    <source>
        <dbReference type="SAM" id="MobiDB-lite"/>
    </source>
</evidence>
<dbReference type="PANTHER" id="PTHR21377">
    <property type="entry name" value="PROTEIN FAM210B, MITOCHONDRIAL"/>
    <property type="match status" value="1"/>
</dbReference>
<dbReference type="EMBL" id="JBAMMX010000024">
    <property type="protein sequence ID" value="KAK6916736.1"/>
    <property type="molecule type" value="Genomic_DNA"/>
</dbReference>
<dbReference type="PANTHER" id="PTHR21377:SF0">
    <property type="entry name" value="PROTEIN FAM210B, MITOCHONDRIAL"/>
    <property type="match status" value="1"/>
</dbReference>
<organism evidence="3 4">
    <name type="scientific">Dillenia turbinata</name>
    <dbReference type="NCBI Taxonomy" id="194707"/>
    <lineage>
        <taxon>Eukaryota</taxon>
        <taxon>Viridiplantae</taxon>
        <taxon>Streptophyta</taxon>
        <taxon>Embryophyta</taxon>
        <taxon>Tracheophyta</taxon>
        <taxon>Spermatophyta</taxon>
        <taxon>Magnoliopsida</taxon>
        <taxon>eudicotyledons</taxon>
        <taxon>Gunneridae</taxon>
        <taxon>Pentapetalae</taxon>
        <taxon>Dilleniales</taxon>
        <taxon>Dilleniaceae</taxon>
        <taxon>Dillenia</taxon>
    </lineage>
</organism>
<protein>
    <submittedName>
        <fullName evidence="3">Protein FAM210A/B-like domain</fullName>
    </submittedName>
</protein>
<reference evidence="3 4" key="1">
    <citation type="submission" date="2023-12" db="EMBL/GenBank/DDBJ databases">
        <title>A high-quality genome assembly for Dillenia turbinata (Dilleniales).</title>
        <authorList>
            <person name="Chanderbali A."/>
        </authorList>
    </citation>
    <scope>NUCLEOTIDE SEQUENCE [LARGE SCALE GENOMIC DNA]</scope>
    <source>
        <strain evidence="3">LSX21</strain>
        <tissue evidence="3">Leaf</tissue>
    </source>
</reference>
<comment type="caution">
    <text evidence="3">The sequence shown here is derived from an EMBL/GenBank/DDBJ whole genome shotgun (WGS) entry which is preliminary data.</text>
</comment>
<sequence length="148" mass="15888">MAFKARMKELLKEYGKVGLVVHCTISTASLAGFYVAIKNNVDVESILEKVGMGAKVQETQQNPQSSSIENQNQNQKKNKTAEMVASSGGAFALALLCNKAVFPIRAPITIALTPPIARHQGVLVHVLAPQVAVGMEDGISYCYTLVPM</sequence>